<dbReference type="SMART" id="SM00612">
    <property type="entry name" value="Kelch"/>
    <property type="match status" value="4"/>
</dbReference>
<dbReference type="PANTHER" id="PTHR45632:SF3">
    <property type="entry name" value="KELCH-LIKE PROTEIN 32"/>
    <property type="match status" value="1"/>
</dbReference>
<evidence type="ECO:0000256" key="2">
    <source>
        <dbReference type="ARBA" id="ARBA00022737"/>
    </source>
</evidence>
<keyword evidence="2" id="KW-0677">Repeat</keyword>
<evidence type="ECO:0000313" key="4">
    <source>
        <dbReference type="Proteomes" id="UP000012313"/>
    </source>
</evidence>
<keyword evidence="1" id="KW-0880">Kelch repeat</keyword>
<dbReference type="PANTHER" id="PTHR45632">
    <property type="entry name" value="LD33804P"/>
    <property type="match status" value="1"/>
</dbReference>
<name>N1WHL4_9LEPT</name>
<dbReference type="AlphaFoldDB" id="N1WHL4"/>
<evidence type="ECO:0000313" key="3">
    <source>
        <dbReference type="EMBL" id="EMY79761.1"/>
    </source>
</evidence>
<organism evidence="3 4">
    <name type="scientific">Leptospira weilii serovar Ranarum str. ICFT</name>
    <dbReference type="NCBI Taxonomy" id="1218598"/>
    <lineage>
        <taxon>Bacteria</taxon>
        <taxon>Pseudomonadati</taxon>
        <taxon>Spirochaetota</taxon>
        <taxon>Spirochaetia</taxon>
        <taxon>Leptospirales</taxon>
        <taxon>Leptospiraceae</taxon>
        <taxon>Leptospira</taxon>
    </lineage>
</organism>
<dbReference type="Proteomes" id="UP000012313">
    <property type="component" value="Unassembled WGS sequence"/>
</dbReference>
<dbReference type="STRING" id="1218598.LEP1GSC060_0909"/>
<comment type="caution">
    <text evidence="3">The sequence shown here is derived from an EMBL/GenBank/DDBJ whole genome shotgun (WGS) entry which is preliminary data.</text>
</comment>
<dbReference type="Pfam" id="PF24681">
    <property type="entry name" value="Kelch_KLHDC2_KLHL20_DRC7"/>
    <property type="match status" value="1"/>
</dbReference>
<dbReference type="InterPro" id="IPR037293">
    <property type="entry name" value="Gal_Oxidase_central_sf"/>
</dbReference>
<dbReference type="SUPFAM" id="SSF117281">
    <property type="entry name" value="Kelch motif"/>
    <property type="match status" value="1"/>
</dbReference>
<proteinExistence type="predicted"/>
<dbReference type="EMBL" id="AOHC02000005">
    <property type="protein sequence ID" value="EMY79761.1"/>
    <property type="molecule type" value="Genomic_DNA"/>
</dbReference>
<evidence type="ECO:0000256" key="1">
    <source>
        <dbReference type="ARBA" id="ARBA00022441"/>
    </source>
</evidence>
<reference evidence="3" key="1">
    <citation type="submission" date="2013-03" db="EMBL/GenBank/DDBJ databases">
        <authorList>
            <person name="Harkins D.M."/>
            <person name="Durkin A.S."/>
            <person name="Brinkac L.M."/>
            <person name="Haft D.H."/>
            <person name="Selengut J.D."/>
            <person name="Sanka R."/>
            <person name="DePew J."/>
            <person name="Purushe J."/>
            <person name="Hartskeerl R.A."/>
            <person name="Ahmed A."/>
            <person name="van der Linden H."/>
            <person name="Goris M.G.A."/>
            <person name="Vinetz J.M."/>
            <person name="Sutton G.G."/>
            <person name="Nierman W.C."/>
            <person name="Fouts D.E."/>
        </authorList>
    </citation>
    <scope>NUCLEOTIDE SEQUENCE [LARGE SCALE GENOMIC DNA]</scope>
    <source>
        <strain evidence="3">ICFT</strain>
    </source>
</reference>
<keyword evidence="4" id="KW-1185">Reference proteome</keyword>
<dbReference type="InterPro" id="IPR006652">
    <property type="entry name" value="Kelch_1"/>
</dbReference>
<dbReference type="InterPro" id="IPR015915">
    <property type="entry name" value="Kelch-typ_b-propeller"/>
</dbReference>
<sequence length="329" mass="35020">MWSRNEFPAAYETLNALDNGLAVSVGNVRQSAFFSLANGAWNPGPLLNLNRHKPAAAAISVSRVLISGGYDESWYEMDTVEILDTAGTQVFDPITGDVIGDTRHINANSMNTPRGGHVLTVLADGRLLASGGTLFVGDTRAEIYNPATGQWTETGPVQAARIYHTSTRLNDGRVMVVGGIGSTGGALASTLIYNPQTDQWVDGPSLIQSRNAHTANLLQDGRLLIAGGDSAGLYRQTIEIYDPNTNDWTLLPMPGPRTEHGAYLEGDGSVVIAAGRNSGLVMSTLRYAPNTNTWCRLPNMPSDWGGMVEPIVLPLPGGGATFSGVRSLR</sequence>
<protein>
    <submittedName>
        <fullName evidence="3">Kelch repeat protein</fullName>
    </submittedName>
</protein>
<gene>
    <name evidence="3" type="ORF">LEP1GSC060_0909</name>
</gene>
<dbReference type="Gene3D" id="2.130.10.80">
    <property type="entry name" value="Galactose oxidase/kelch, beta-propeller"/>
    <property type="match status" value="2"/>
</dbReference>
<accession>N1WHL4</accession>